<protein>
    <submittedName>
        <fullName evidence="2">Oidioi.mRNA.OKI2018_I69.chr1.g3564.t1.cds</fullName>
    </submittedName>
</protein>
<evidence type="ECO:0000313" key="3">
    <source>
        <dbReference type="Proteomes" id="UP001158576"/>
    </source>
</evidence>
<feature type="region of interest" description="Disordered" evidence="1">
    <location>
        <begin position="2228"/>
        <end position="2274"/>
    </location>
</feature>
<feature type="compositionally biased region" description="Polar residues" evidence="1">
    <location>
        <begin position="1444"/>
        <end position="1468"/>
    </location>
</feature>
<organism evidence="2 3">
    <name type="scientific">Oikopleura dioica</name>
    <name type="common">Tunicate</name>
    <dbReference type="NCBI Taxonomy" id="34765"/>
    <lineage>
        <taxon>Eukaryota</taxon>
        <taxon>Metazoa</taxon>
        <taxon>Chordata</taxon>
        <taxon>Tunicata</taxon>
        <taxon>Appendicularia</taxon>
        <taxon>Copelata</taxon>
        <taxon>Oikopleuridae</taxon>
        <taxon>Oikopleura</taxon>
    </lineage>
</organism>
<feature type="compositionally biased region" description="Basic and acidic residues" evidence="1">
    <location>
        <begin position="567"/>
        <end position="584"/>
    </location>
</feature>
<feature type="region of interest" description="Disordered" evidence="1">
    <location>
        <begin position="1842"/>
        <end position="1987"/>
    </location>
</feature>
<feature type="compositionally biased region" description="Polar residues" evidence="1">
    <location>
        <begin position="1959"/>
        <end position="1969"/>
    </location>
</feature>
<feature type="compositionally biased region" description="Polar residues" evidence="1">
    <location>
        <begin position="45"/>
        <end position="59"/>
    </location>
</feature>
<feature type="compositionally biased region" description="Basic and acidic residues" evidence="1">
    <location>
        <begin position="455"/>
        <end position="464"/>
    </location>
</feature>
<name>A0ABN7SZZ0_OIKDI</name>
<feature type="compositionally biased region" description="Polar residues" evidence="1">
    <location>
        <begin position="220"/>
        <end position="244"/>
    </location>
</feature>
<feature type="compositionally biased region" description="Basic residues" evidence="1">
    <location>
        <begin position="379"/>
        <end position="392"/>
    </location>
</feature>
<feature type="compositionally biased region" description="Basic residues" evidence="1">
    <location>
        <begin position="517"/>
        <end position="531"/>
    </location>
</feature>
<feature type="compositionally biased region" description="Basic and acidic residues" evidence="1">
    <location>
        <begin position="335"/>
        <end position="351"/>
    </location>
</feature>
<feature type="compositionally biased region" description="Basic and acidic residues" evidence="1">
    <location>
        <begin position="532"/>
        <end position="555"/>
    </location>
</feature>
<feature type="region of interest" description="Disordered" evidence="1">
    <location>
        <begin position="1782"/>
        <end position="1818"/>
    </location>
</feature>
<feature type="compositionally biased region" description="Polar residues" evidence="1">
    <location>
        <begin position="2258"/>
        <end position="2274"/>
    </location>
</feature>
<sequence>MSARDKIIKLAAERRKQREDGRSRNEAASSASSNVTADHVDTRSKSSTPIPLSLGSGVSNASLAPFARQFHESYRTEDSSIFRRHDHVSYAERLRDSTRFNDVLNKPSSLEKVLPEQQRHLNWLSHHGKVTETSGPKKIIRARRKAKNPMLGVDDSYFEKAGCETTANQILQNDKFYPSDDVPALQIKKVSQTKEVFHSPDGKAVSARINASGNDVAVSMRSSPKTSTSGVRPTSDLSVGTSAGSKPIHEGEGQSTAPSQAVFPPTRRPSGDSQSSRPIATVEPFSPRNDRDSQSTKTAASPSSRRDERPQMFSLFQESQSSSDNSGPLFSTDSGDERTPSQKKSDDRKELQYSMLVIGNQNGIVSDEQLKKAASQLTLHKKRKIKPKRNKKASNVSCPPSSDTPSNVDDSSGDSSFEELSSRHPILSDVTQSSNNAPTTNTHNTGSVSAADATKSPKEYDAKTARPSITQSQRRLEERMPMVSQFGINTSQRDDSGQRKKKEKNPRDVDENENIPPRKKNVRPKVVPKKKTFVDKNKPSRADGANKKSDKRINEPGRPVKTASKSVHFEDKRGQKAPFSDDPRLPPPPANGGTRSSASSAGPSFADIPSPLSDDENDNGGIERNTNLYDAEVGDDGHRVMNSFFIPVPIDVCPIGDPKQFDFCQFSAHYGLEYIVDRRTYFDIPGDCAVSVLLAYISTKKNPAALVRYDLHLLANAPITNHLGPVVVFPMRLLEIRKTVFGLFYAYYTCNRPYCSGKQRFFIHCEDILYEDKDGKYKIKKEYWKDFFCYARPEAPACYRNYAFCDSPTVSHCCTPFGYMDIAEKTFEEFIRGAAADGDNLVNSRCVEAYEKVVKERYGSWSPAHPRSHYARKLFARYYNERRPGKQLENRDPDHEMIPRALSNLSFHINGTEIKDRWVLYRDECCLIVGSISLLKRIPQKSLFRIMLDGTFTPGGGFAQLTTVQGYVSSLTKGEELEMLGAIYQISQHSDHYKQAFASFYRILATLHPGHIFQECIMQSDSETSLIKGWESAMSVYGIRSISVLCIVHIIRAIFRCLKSKFHLRQACTEIRFMVFFIASTTMIRPDIVVSMIVHLAAVLLPTPNYGNRIKLYLMSFVRKVLVTIWGTRFSSYPLLKYRLLGQFPVVLSTNPSEVLHSSLANEYRKSFYRSTASFDTDLKLLHSFMERKTREYLMAHNERTSLYDTTVHDAFIERNLLLCEQVPENGKVEPEIFHQFLLNCADEFLRTSKKTINKDLRHLFRRARVMNLLKKNLDIPLPPKFVGAASEHIQNEANRHDPSVQLPGPIEPDYDEKEEENEFQEEINDEVVIGSEFLRDGDGNVRMQINEPVLNFEIDQDPEMTVPNVTIPAQEEMARSIASNINDWNQMFSSQTDQDASRYNFRRRTKSQSRRAKNIADDRTEAPNTSGTSAIQKKDPKAMGTPAVNTTNRNTQPAKTSNSRVTTSSDGPSKFKTSKAPMPASTGPSEKSKDHQNVSSDSVDDPRVKTLQTPKSKTRENADSGRTGISHQIAKHAQISKKSKHHQNLSTGSVGDPCVVIESTKKSMTHPAPMEHLFTNDAPSTMQKDLESSEYLPGYEYLNQSQLRLEDTDLECFDAEEDNFSMGNAPPSPTLHDPAAGILPSKIPFLSSPASTDLRKPFDRQNPDNQGFNTALELVNKSDLASHEFNRRKRENASLRKTQYVPQKNVRLDDIVPGSYSLKMSEIDCIRQIRDIEKTLPTDSNQNETVKDVRAALKCLDKGRPEPTMEQCLERERLEREAAQTLRDDERDNKKKLAEHERLEKKRKAREEKAAKEEGEEKLDHYIKKKKAMEEYLREGRARLRGLTADDDGQRENKVANDFTAVSHDETEAPALQNQQEVVQSEEATKNGSGSGKTSDKYDPSPARTRSKTAHNQELRQLEGMKDDESPTDNAGANNACLVQAEEAAKNGSGGGKNQNSTPRSSLSSLPAYTSDKYDPSPARTRSKKAHYRDLRQMEVELATNALQPQQLGDISLGNTIRDESEWSNVFVERRNVPADSNLPESILQEGEAQANTSVVSTASPNATLVQGLMNSTQVGSDGPPLSPAEISSIGSDEISSVLNGQRSGLLASVLLGQSVNGHSAIHADESIGSRFTVDTLTVVGEVEPDTAQTSALSADGDVRPPPPGFLPRPVNYLGRSGVDSMELTPNDEPTAEFELTPERTPSPVINEVSNVSSAIGRSLQDEFDGSIATDEETSSGESTLVDPDVSRDPYEGEMTLDSSSSEDTMSTVNGSDISTLSASGLVFAEVEENPHEGEYTLNSSNDDQTDSTINDQADSAMDDQADSTFDAGVYNESGLGEPLTNSTIAGRPGQNNSTVSGISALFNGTGSTNSTVAGRPGQNNSTVSGISALFNGTGSTNSTVAGRPGQNNSTVSGISALFNGTGSTNSTVAGRPGQNNSTVSGISALFNGTGSTNSTVAGRPGQNNSTVSGISALFNGTGSTNSTVAGRPGQNNSTVSGISALFNGTGSANSTIAGRPGQNNRARMGSQRANSTVSGISGLFNESANATVAGTSNATATNGEDAGFVPISPDFGNYFAPAFASAIHHDHRPGAAVVFEDGVPRRFDDPSSIVISQRARPLVQVADGAPLVETAIAEFLNDSDQYVENIRQFLEEEQNENLAVLLVTKGHKAMNLGEMFVAYDDDMTEEMED</sequence>
<feature type="compositionally biased region" description="Basic and acidic residues" evidence="1">
    <location>
        <begin position="1912"/>
        <end position="1926"/>
    </location>
</feature>
<dbReference type="Proteomes" id="UP001158576">
    <property type="component" value="Chromosome 1"/>
</dbReference>
<evidence type="ECO:0000256" key="1">
    <source>
        <dbReference type="SAM" id="MobiDB-lite"/>
    </source>
</evidence>
<accession>A0ABN7SZZ0</accession>
<dbReference type="EMBL" id="OU015566">
    <property type="protein sequence ID" value="CAG5107942.1"/>
    <property type="molecule type" value="Genomic_DNA"/>
</dbReference>
<reference evidence="2 3" key="1">
    <citation type="submission" date="2021-04" db="EMBL/GenBank/DDBJ databases">
        <authorList>
            <person name="Bliznina A."/>
        </authorList>
    </citation>
    <scope>NUCLEOTIDE SEQUENCE [LARGE SCALE GENOMIC DNA]</scope>
</reference>
<feature type="compositionally biased region" description="Polar residues" evidence="1">
    <location>
        <begin position="1423"/>
        <end position="1432"/>
    </location>
</feature>
<gene>
    <name evidence="2" type="ORF">OKIOD_LOCUS12329</name>
</gene>
<feature type="compositionally biased region" description="Basic residues" evidence="1">
    <location>
        <begin position="1401"/>
        <end position="1414"/>
    </location>
</feature>
<feature type="region of interest" description="Disordered" evidence="1">
    <location>
        <begin position="214"/>
        <end position="352"/>
    </location>
</feature>
<feature type="region of interest" description="Disordered" evidence="1">
    <location>
        <begin position="1391"/>
        <end position="1552"/>
    </location>
</feature>
<feature type="compositionally biased region" description="Basic residues" evidence="1">
    <location>
        <begin position="1535"/>
        <end position="1544"/>
    </location>
</feature>
<feature type="compositionally biased region" description="Low complexity" evidence="1">
    <location>
        <begin position="409"/>
        <end position="419"/>
    </location>
</feature>
<evidence type="ECO:0000313" key="2">
    <source>
        <dbReference type="EMBL" id="CAG5107942.1"/>
    </source>
</evidence>
<feature type="compositionally biased region" description="Basic and acidic residues" evidence="1">
    <location>
        <begin position="1"/>
        <end position="25"/>
    </location>
</feature>
<feature type="region of interest" description="Disordered" evidence="1">
    <location>
        <begin position="375"/>
        <end position="625"/>
    </location>
</feature>
<feature type="compositionally biased region" description="Polar residues" evidence="1">
    <location>
        <begin position="593"/>
        <end position="602"/>
    </location>
</feature>
<keyword evidence="3" id="KW-1185">Reference proteome</keyword>
<feature type="compositionally biased region" description="Polar residues" evidence="1">
    <location>
        <begin position="314"/>
        <end position="333"/>
    </location>
</feature>
<feature type="region of interest" description="Disordered" evidence="1">
    <location>
        <begin position="2149"/>
        <end position="2170"/>
    </location>
</feature>
<feature type="compositionally biased region" description="Polar residues" evidence="1">
    <location>
        <begin position="393"/>
        <end position="408"/>
    </location>
</feature>
<feature type="compositionally biased region" description="Polar residues" evidence="1">
    <location>
        <begin position="429"/>
        <end position="448"/>
    </location>
</feature>
<feature type="region of interest" description="Disordered" evidence="1">
    <location>
        <begin position="2187"/>
        <end position="2210"/>
    </location>
</feature>
<feature type="region of interest" description="Disordered" evidence="1">
    <location>
        <begin position="1"/>
        <end position="59"/>
    </location>
</feature>
<proteinExistence type="predicted"/>